<reference evidence="2" key="1">
    <citation type="submission" date="2020-07" db="EMBL/GenBank/DDBJ databases">
        <title>Description of Mycobacterium gordonae subsp. intergordonae subsp.nov. and Mycobacterium gordonae subsp. gordonae subsp. nov.</title>
        <authorList>
            <person name="Yu X."/>
        </authorList>
    </citation>
    <scope>NUCLEOTIDE SEQUENCE [LARGE SCALE GENOMIC DNA]</scope>
    <source>
        <strain evidence="2">24</strain>
    </source>
</reference>
<dbReference type="RefSeq" id="WP_180914734.1">
    <property type="nucleotide sequence ID" value="NZ_CP059165.1"/>
</dbReference>
<accession>A0A7D6HS91</accession>
<evidence type="ECO:0000313" key="1">
    <source>
        <dbReference type="EMBL" id="QLL06152.1"/>
    </source>
</evidence>
<reference evidence="2" key="3">
    <citation type="submission" date="2023-07" db="EMBL/GenBank/DDBJ databases">
        <title>Description of Mycobacterium gordonae subsp. intergordonae subsp.nov. and Mycobacterium gordonae subsp. gordonae subsp. nov.</title>
        <authorList>
            <person name="Huang H."/>
        </authorList>
    </citation>
    <scope>NUCLEOTIDE SEQUENCE [LARGE SCALE GENOMIC DNA]</scope>
    <source>
        <strain evidence="2">24</strain>
    </source>
</reference>
<keyword evidence="2" id="KW-1185">Reference proteome</keyword>
<evidence type="ECO:0000313" key="2">
    <source>
        <dbReference type="Proteomes" id="UP000510682"/>
    </source>
</evidence>
<organism evidence="1 2">
    <name type="scientific">Mycobacterium vicinigordonae</name>
    <dbReference type="NCBI Taxonomy" id="1719132"/>
    <lineage>
        <taxon>Bacteria</taxon>
        <taxon>Bacillati</taxon>
        <taxon>Actinomycetota</taxon>
        <taxon>Actinomycetes</taxon>
        <taxon>Mycobacteriales</taxon>
        <taxon>Mycobacteriaceae</taxon>
        <taxon>Mycobacterium</taxon>
    </lineage>
</organism>
<dbReference type="AlphaFoldDB" id="A0A7D6HS91"/>
<protein>
    <submittedName>
        <fullName evidence="1">Uncharacterized protein</fullName>
    </submittedName>
</protein>
<dbReference type="Proteomes" id="UP000510682">
    <property type="component" value="Chromosome"/>
</dbReference>
<dbReference type="EMBL" id="CP059165">
    <property type="protein sequence ID" value="QLL06152.1"/>
    <property type="molecule type" value="Genomic_DNA"/>
</dbReference>
<reference evidence="1 2" key="2">
    <citation type="submission" date="2020-07" db="EMBL/GenBank/DDBJ databases">
        <authorList>
            <person name="Yu X."/>
        </authorList>
    </citation>
    <scope>NUCLEOTIDE SEQUENCE [LARGE SCALE GENOMIC DNA]</scope>
    <source>
        <strain evidence="2">24</strain>
    </source>
</reference>
<dbReference type="KEGG" id="mgor:H0P51_20605"/>
<proteinExistence type="predicted"/>
<name>A0A7D6HS91_9MYCO</name>
<sequence length="82" mass="9035">MGNIVYVLDVPENTSIVETAGNSADVKIGKVGSYFVIEADQPIVVDRRATGVRHAVWYSWVSALSGCRITQWDKDALRADPR</sequence>
<gene>
    <name evidence="1" type="ORF">H0P51_20605</name>
</gene>